<dbReference type="Gene3D" id="1.20.58.480">
    <property type="match status" value="1"/>
</dbReference>
<proteinExistence type="inferred from homology"/>
<dbReference type="GO" id="GO:0020037">
    <property type="term" value="F:heme binding"/>
    <property type="evidence" value="ECO:0007669"/>
    <property type="project" value="InterPro"/>
</dbReference>
<comment type="similarity">
    <text evidence="1">Belongs to the indoleamine 2,3-dioxygenase family.</text>
</comment>
<accession>A0A7S9PUW7</accession>
<reference evidence="6 7" key="1">
    <citation type="journal article" date="2018" name="PLoS Genet.">
        <title>Repeat elements organise 3D genome structure and mediate transcription in the filamentous fungus Epichloe festucae.</title>
        <authorList>
            <person name="Winter D.J."/>
            <person name="Ganley A.R.D."/>
            <person name="Young C.A."/>
            <person name="Liachko I."/>
            <person name="Schardl C.L."/>
            <person name="Dupont P.Y."/>
            <person name="Berry D."/>
            <person name="Ram A."/>
            <person name="Scott B."/>
            <person name="Cox M.P."/>
        </authorList>
    </citation>
    <scope>NUCLEOTIDE SEQUENCE [LARGE SCALE GENOMIC DNA]</scope>
    <source>
        <strain evidence="6 7">Fl1</strain>
    </source>
</reference>
<dbReference type="InterPro" id="IPR037217">
    <property type="entry name" value="Trp/Indoleamine_2_3_dOase-like"/>
</dbReference>
<dbReference type="PANTHER" id="PTHR28657:SF5">
    <property type="entry name" value="INDOLEAMINE 2,3-DIOXYGENASE"/>
    <property type="match status" value="1"/>
</dbReference>
<dbReference type="InterPro" id="IPR001199">
    <property type="entry name" value="Cyt_B5-like_heme/steroid-bd"/>
</dbReference>
<name>A0A7S9PUW7_EPIFF</name>
<dbReference type="Pfam" id="PF01231">
    <property type="entry name" value="IDO"/>
    <property type="match status" value="1"/>
</dbReference>
<organism evidence="6 7">
    <name type="scientific">Epichloe festucae (strain Fl1)</name>
    <dbReference type="NCBI Taxonomy" id="877507"/>
    <lineage>
        <taxon>Eukaryota</taxon>
        <taxon>Fungi</taxon>
        <taxon>Dikarya</taxon>
        <taxon>Ascomycota</taxon>
        <taxon>Pezizomycotina</taxon>
        <taxon>Sordariomycetes</taxon>
        <taxon>Hypocreomycetidae</taxon>
        <taxon>Hypocreales</taxon>
        <taxon>Clavicipitaceae</taxon>
        <taxon>Epichloe</taxon>
    </lineage>
</organism>
<dbReference type="SUPFAM" id="SSF140959">
    <property type="entry name" value="Indolic compounds 2,3-dioxygenase-like"/>
    <property type="match status" value="1"/>
</dbReference>
<sequence>MAAKDQKLSCNLPDHESSISTQLSLAKTSSFRCTYTMAHQDFEKPLLFQYQDRVVSDRICPLRAPQPQQLSTLPTPSPCEAVIRYAETINGLCGHENSGFLSFKAGFMPIQPPLHSMPPGFRRWDTTAAALPRLIKDQGLREALDAMPVLQATAERLPERYLLRASMLLSILAHACVHLERGEGEPAALPPCIQEPWSQVTSRLGRKASGLSYIDLVVYNWKRVRGTADETLRAEDLHLLVPTVDNTEEHVFYLVQAEILAEATPLLNCVVDAQSAMIARDTAALAMVLGKMTAQVRKIGRRTMMKISASSARRPHLDPVVWTKTVSLLALPLRPEVPGPGGMASPMFHMMDAFVGRVDYNSAIGEEVLKVRRTYPPNWVAFIEAVGAIPVSDFVQRAGDASLSRSWSELKEAYSGQDGLLGLHRRKVYAFLPIAFEIGRSVTNAGFKGQAHEEPWVKVNNELEASRRQRPCNGAAHVCGNGAAGHGLAGNQDSDDGDAGTLHGTVGAHHKPSLPLFPVSELAKHCNLTNGFWFAAQGFVYDATPYLRFHPGGAKIIMSRAGRDATADLQAVSHLRLPAIRDKLASYLVGKLQARQFADPLLQQGYDSSVSNVYRAVSLQTIYQNDVSCLGRTLTSAEAHGEDELTPQKQRIFSETQNRVAAEFIPAMAASLTRVTHAMQGLSRDSAGLEQVAEKLRAVQASDQHAPPCPSGRALLYSSVNGTISEMVDFLGTIRTRSTGLLELLERLDENDAHAKRACIEDCAEMLELLSKQLVEASARRWAGREG</sequence>
<dbReference type="GO" id="GO:0005737">
    <property type="term" value="C:cytoplasm"/>
    <property type="evidence" value="ECO:0007669"/>
    <property type="project" value="TreeGrafter"/>
</dbReference>
<dbReference type="SMART" id="SM01117">
    <property type="entry name" value="Cyt-b5"/>
    <property type="match status" value="1"/>
</dbReference>
<feature type="domain" description="Cytochrome b5 heme-binding" evidence="5">
    <location>
        <begin position="514"/>
        <end position="593"/>
    </location>
</feature>
<evidence type="ECO:0000256" key="1">
    <source>
        <dbReference type="ARBA" id="ARBA00007119"/>
    </source>
</evidence>
<gene>
    <name evidence="6" type="ORF">C2857_007744</name>
</gene>
<evidence type="ECO:0000313" key="7">
    <source>
        <dbReference type="Proteomes" id="UP000594364"/>
    </source>
</evidence>
<protein>
    <recommendedName>
        <fullName evidence="5">Cytochrome b5 heme-binding domain-containing protein</fullName>
    </recommendedName>
</protein>
<dbReference type="InterPro" id="IPR018506">
    <property type="entry name" value="Cyt_B5_heme-BS"/>
</dbReference>
<dbReference type="GO" id="GO:0033754">
    <property type="term" value="F:indoleamine 2,3-dioxygenase activity"/>
    <property type="evidence" value="ECO:0007669"/>
    <property type="project" value="TreeGrafter"/>
</dbReference>
<dbReference type="Pfam" id="PF00173">
    <property type="entry name" value="Cyt-b5"/>
    <property type="match status" value="1"/>
</dbReference>
<dbReference type="SUPFAM" id="SSF55856">
    <property type="entry name" value="Cytochrome b5-like heme/steroid binding domain"/>
    <property type="match status" value="1"/>
</dbReference>
<dbReference type="EMBL" id="CP031386">
    <property type="protein sequence ID" value="QPG98571.1"/>
    <property type="molecule type" value="Genomic_DNA"/>
</dbReference>
<keyword evidence="4" id="KW-0408">Iron</keyword>
<dbReference type="PANTHER" id="PTHR28657">
    <property type="entry name" value="INDOLEAMINE 2,3-DIOXYGENASE"/>
    <property type="match status" value="1"/>
</dbReference>
<dbReference type="GO" id="GO:0034354">
    <property type="term" value="P:'de novo' NAD+ biosynthetic process from L-tryptophan"/>
    <property type="evidence" value="ECO:0007669"/>
    <property type="project" value="TreeGrafter"/>
</dbReference>
<evidence type="ECO:0000256" key="4">
    <source>
        <dbReference type="ARBA" id="ARBA00023004"/>
    </source>
</evidence>
<keyword evidence="3" id="KW-0479">Metal-binding</keyword>
<dbReference type="PROSITE" id="PS50255">
    <property type="entry name" value="CYTOCHROME_B5_2"/>
    <property type="match status" value="1"/>
</dbReference>
<dbReference type="InterPro" id="IPR000898">
    <property type="entry name" value="Indolamine_dOase"/>
</dbReference>
<keyword evidence="2" id="KW-0349">Heme</keyword>
<dbReference type="Proteomes" id="UP000594364">
    <property type="component" value="Chromosome 2"/>
</dbReference>
<evidence type="ECO:0000259" key="5">
    <source>
        <dbReference type="PROSITE" id="PS50255"/>
    </source>
</evidence>
<evidence type="ECO:0000256" key="3">
    <source>
        <dbReference type="ARBA" id="ARBA00022723"/>
    </source>
</evidence>
<dbReference type="AlphaFoldDB" id="A0A7S9PUW7"/>
<evidence type="ECO:0000256" key="2">
    <source>
        <dbReference type="ARBA" id="ARBA00022617"/>
    </source>
</evidence>
<dbReference type="InterPro" id="IPR036400">
    <property type="entry name" value="Cyt_B5-like_heme/steroid_sf"/>
</dbReference>
<keyword evidence="7" id="KW-1185">Reference proteome</keyword>
<dbReference type="PRINTS" id="PR00363">
    <property type="entry name" value="CYTOCHROMEB5"/>
</dbReference>
<dbReference type="GO" id="GO:0019441">
    <property type="term" value="P:L-tryptophan catabolic process to kynurenine"/>
    <property type="evidence" value="ECO:0007669"/>
    <property type="project" value="InterPro"/>
</dbReference>
<evidence type="ECO:0000313" key="6">
    <source>
        <dbReference type="EMBL" id="QPG98571.1"/>
    </source>
</evidence>
<dbReference type="GO" id="GO:0046872">
    <property type="term" value="F:metal ion binding"/>
    <property type="evidence" value="ECO:0007669"/>
    <property type="project" value="UniProtKB-KW"/>
</dbReference>
<dbReference type="Gene3D" id="3.10.120.10">
    <property type="entry name" value="Cytochrome b5-like heme/steroid binding domain"/>
    <property type="match status" value="1"/>
</dbReference>
<dbReference type="PROSITE" id="PS00191">
    <property type="entry name" value="CYTOCHROME_B5_1"/>
    <property type="match status" value="1"/>
</dbReference>
<dbReference type="OrthoDB" id="260519at2759"/>